<name>A0A9D2B672_9FIRM</name>
<dbReference type="Proteomes" id="UP000886800">
    <property type="component" value="Unassembled WGS sequence"/>
</dbReference>
<protein>
    <submittedName>
        <fullName evidence="1">DUF1848 domain-containing protein</fullName>
    </submittedName>
</protein>
<sequence length="312" mass="35408">MILSVSRRTDIPAFYFDWFLRRLREGSLLVEHPRNPTRLSRVMLTPDVVDGMVFWSKNPAPMLPHLEELNQRGIPFYLQFTLTPYGPPWEPHFPSLPARVRAFQQLSIALGPQRVIWRYDPIILDQAHPVSWHLAQFTALYQQLHGFTHRCVISFVDPYRHLRGRFSAPSLQEIFQLAEGFSRIARGGSMELVTCSELVDLSSFGIGHGACIDPALVEELLGCPIRAKKDRTQRPACGCMESIDVGAYNTCPGGCAYCYAVNSAAVLQRIRLYDPQSPALCRQLSGQEILFQRQMKTIKMDIPNSHKKGSRP</sequence>
<dbReference type="EMBL" id="DXES01000020">
    <property type="protein sequence ID" value="HIX64795.1"/>
    <property type="molecule type" value="Genomic_DNA"/>
</dbReference>
<dbReference type="InterPro" id="IPR014998">
    <property type="entry name" value="DUF1848"/>
</dbReference>
<dbReference type="Pfam" id="PF08902">
    <property type="entry name" value="DUF1848"/>
    <property type="match status" value="1"/>
</dbReference>
<evidence type="ECO:0000313" key="2">
    <source>
        <dbReference type="Proteomes" id="UP000886800"/>
    </source>
</evidence>
<organism evidence="1 2">
    <name type="scientific">Candidatus Anaerotruncus excrementipullorum</name>
    <dbReference type="NCBI Taxonomy" id="2838465"/>
    <lineage>
        <taxon>Bacteria</taxon>
        <taxon>Bacillati</taxon>
        <taxon>Bacillota</taxon>
        <taxon>Clostridia</taxon>
        <taxon>Eubacteriales</taxon>
        <taxon>Oscillospiraceae</taxon>
        <taxon>Anaerotruncus</taxon>
    </lineage>
</organism>
<dbReference type="AlphaFoldDB" id="A0A9D2B672"/>
<proteinExistence type="predicted"/>
<evidence type="ECO:0000313" key="1">
    <source>
        <dbReference type="EMBL" id="HIX64795.1"/>
    </source>
</evidence>
<comment type="caution">
    <text evidence="1">The sequence shown here is derived from an EMBL/GenBank/DDBJ whole genome shotgun (WGS) entry which is preliminary data.</text>
</comment>
<reference evidence="1" key="2">
    <citation type="submission" date="2021-04" db="EMBL/GenBank/DDBJ databases">
        <authorList>
            <person name="Gilroy R."/>
        </authorList>
    </citation>
    <scope>NUCLEOTIDE SEQUENCE</scope>
    <source>
        <strain evidence="1">CHK188-5543</strain>
    </source>
</reference>
<accession>A0A9D2B672</accession>
<gene>
    <name evidence="1" type="ORF">H9736_00950</name>
</gene>
<reference evidence="1" key="1">
    <citation type="journal article" date="2021" name="PeerJ">
        <title>Extensive microbial diversity within the chicken gut microbiome revealed by metagenomics and culture.</title>
        <authorList>
            <person name="Gilroy R."/>
            <person name="Ravi A."/>
            <person name="Getino M."/>
            <person name="Pursley I."/>
            <person name="Horton D.L."/>
            <person name="Alikhan N.F."/>
            <person name="Baker D."/>
            <person name="Gharbi K."/>
            <person name="Hall N."/>
            <person name="Watson M."/>
            <person name="Adriaenssens E.M."/>
            <person name="Foster-Nyarko E."/>
            <person name="Jarju S."/>
            <person name="Secka A."/>
            <person name="Antonio M."/>
            <person name="Oren A."/>
            <person name="Chaudhuri R.R."/>
            <person name="La Ragione R."/>
            <person name="Hildebrand F."/>
            <person name="Pallen M.J."/>
        </authorList>
    </citation>
    <scope>NUCLEOTIDE SEQUENCE</scope>
    <source>
        <strain evidence="1">CHK188-5543</strain>
    </source>
</reference>